<name>T0K6Y9_COLGC</name>
<reference evidence="2" key="1">
    <citation type="journal article" date="2013" name="Mol. Plant Microbe Interact.">
        <title>Global aspects of pacC regulation of pathogenicity genes in Colletotrichum gloeosporioides as revealed by transcriptome analysis.</title>
        <authorList>
            <person name="Alkan N."/>
            <person name="Meng X."/>
            <person name="Friedlander G."/>
            <person name="Reuveni E."/>
            <person name="Sukno S."/>
            <person name="Sherman A."/>
            <person name="Thon M."/>
            <person name="Fluhr R."/>
            <person name="Prusky D."/>
        </authorList>
    </citation>
    <scope>NUCLEOTIDE SEQUENCE [LARGE SCALE GENOMIC DNA]</scope>
    <source>
        <strain evidence="2">Cg-14</strain>
    </source>
</reference>
<protein>
    <submittedName>
        <fullName evidence="1">Uncharacterized protein</fullName>
    </submittedName>
</protein>
<organism evidence="1 2">
    <name type="scientific">Colletotrichum gloeosporioides (strain Cg-14)</name>
    <name type="common">Anthracnose fungus</name>
    <name type="synonym">Glomerella cingulata</name>
    <dbReference type="NCBI Taxonomy" id="1237896"/>
    <lineage>
        <taxon>Eukaryota</taxon>
        <taxon>Fungi</taxon>
        <taxon>Dikarya</taxon>
        <taxon>Ascomycota</taxon>
        <taxon>Pezizomycotina</taxon>
        <taxon>Sordariomycetes</taxon>
        <taxon>Hypocreomycetidae</taxon>
        <taxon>Glomerellales</taxon>
        <taxon>Glomerellaceae</taxon>
        <taxon>Colletotrichum</taxon>
        <taxon>Colletotrichum gloeosporioides species complex</taxon>
    </lineage>
</organism>
<gene>
    <name evidence="1" type="ORF">CGLO_13081</name>
</gene>
<accession>T0K6Y9</accession>
<evidence type="ECO:0000313" key="2">
    <source>
        <dbReference type="Proteomes" id="UP000015530"/>
    </source>
</evidence>
<dbReference type="EMBL" id="AMYD01002838">
    <property type="protein sequence ID" value="EQB47749.1"/>
    <property type="molecule type" value="Genomic_DNA"/>
</dbReference>
<dbReference type="AlphaFoldDB" id="T0K6Y9"/>
<sequence>MEDCADLLPQYTKSLQLGT</sequence>
<dbReference type="Proteomes" id="UP000015530">
    <property type="component" value="Unassembled WGS sequence"/>
</dbReference>
<evidence type="ECO:0000313" key="1">
    <source>
        <dbReference type="EMBL" id="EQB47749.1"/>
    </source>
</evidence>
<dbReference type="HOGENOM" id="CLU_3429947_0_0_1"/>
<proteinExistence type="predicted"/>
<comment type="caution">
    <text evidence="1">The sequence shown here is derived from an EMBL/GenBank/DDBJ whole genome shotgun (WGS) entry which is preliminary data.</text>
</comment>